<proteinExistence type="predicted"/>
<dbReference type="Proteomes" id="UP000886191">
    <property type="component" value="Unassembled WGS sequence"/>
</dbReference>
<reference evidence="1" key="1">
    <citation type="journal article" date="2020" name="mSystems">
        <title>Genome- and Community-Level Interaction Insights into Carbon Utilization and Element Cycling Functions of Hydrothermarchaeota in Hydrothermal Sediment.</title>
        <authorList>
            <person name="Zhou Z."/>
            <person name="Liu Y."/>
            <person name="Xu W."/>
            <person name="Pan J."/>
            <person name="Luo Z.H."/>
            <person name="Li M."/>
        </authorList>
    </citation>
    <scope>NUCLEOTIDE SEQUENCE [LARGE SCALE GENOMIC DNA]</scope>
    <source>
        <strain evidence="1">HyVt-345</strain>
    </source>
</reference>
<gene>
    <name evidence="1" type="ORF">ENH87_09515</name>
</gene>
<dbReference type="EMBL" id="DRGL01000032">
    <property type="protein sequence ID" value="HEA21142.1"/>
    <property type="molecule type" value="Genomic_DNA"/>
</dbReference>
<organism evidence="1">
    <name type="scientific">Pricia antarctica</name>
    <dbReference type="NCBI Taxonomy" id="641691"/>
    <lineage>
        <taxon>Bacteria</taxon>
        <taxon>Pseudomonadati</taxon>
        <taxon>Bacteroidota</taxon>
        <taxon>Flavobacteriia</taxon>
        <taxon>Flavobacteriales</taxon>
        <taxon>Flavobacteriaceae</taxon>
        <taxon>Pricia</taxon>
    </lineage>
</organism>
<dbReference type="AlphaFoldDB" id="A0A831QQZ9"/>
<evidence type="ECO:0000313" key="1">
    <source>
        <dbReference type="EMBL" id="HEA21142.1"/>
    </source>
</evidence>
<sequence length="72" mass="8644">MNNNEQAYHIDRPFLVEWFKDFEPPEHFKGGCLKTRLKKYCYRIKPDGKLGKITENCEHRQACSGHRYDLEI</sequence>
<name>A0A831QQZ9_9FLAO</name>
<comment type="caution">
    <text evidence="1">The sequence shown here is derived from an EMBL/GenBank/DDBJ whole genome shotgun (WGS) entry which is preliminary data.</text>
</comment>
<accession>A0A831QQZ9</accession>
<protein>
    <submittedName>
        <fullName evidence="1">Uncharacterized protein</fullName>
    </submittedName>
</protein>